<dbReference type="GO" id="GO:0000155">
    <property type="term" value="F:phosphorelay sensor kinase activity"/>
    <property type="evidence" value="ECO:0007669"/>
    <property type="project" value="InterPro"/>
</dbReference>
<dbReference type="SUPFAM" id="SSF47384">
    <property type="entry name" value="Homodimeric domain of signal transducing histidine kinase"/>
    <property type="match status" value="1"/>
</dbReference>
<dbReference type="Pfam" id="PF02518">
    <property type="entry name" value="HATPase_c"/>
    <property type="match status" value="1"/>
</dbReference>
<feature type="domain" description="PAC" evidence="7">
    <location>
        <begin position="145"/>
        <end position="199"/>
    </location>
</feature>
<dbReference type="Gene3D" id="3.30.450.20">
    <property type="entry name" value="PAS domain"/>
    <property type="match status" value="1"/>
</dbReference>
<keyword evidence="8" id="KW-0808">Transferase</keyword>
<evidence type="ECO:0000313" key="8">
    <source>
        <dbReference type="EMBL" id="QDU64545.1"/>
    </source>
</evidence>
<dbReference type="PROSITE" id="PS50109">
    <property type="entry name" value="HIS_KIN"/>
    <property type="match status" value="1"/>
</dbReference>
<accession>A0A518BC31</accession>
<dbReference type="AlphaFoldDB" id="A0A518BC31"/>
<dbReference type="Gene3D" id="1.10.287.130">
    <property type="match status" value="1"/>
</dbReference>
<feature type="domain" description="Histidine kinase" evidence="5">
    <location>
        <begin position="247"/>
        <end position="489"/>
    </location>
</feature>
<organism evidence="8 9">
    <name type="scientific">Kolteria novifilia</name>
    <dbReference type="NCBI Taxonomy" id="2527975"/>
    <lineage>
        <taxon>Bacteria</taxon>
        <taxon>Pseudomonadati</taxon>
        <taxon>Planctomycetota</taxon>
        <taxon>Planctomycetia</taxon>
        <taxon>Kolteriales</taxon>
        <taxon>Kolteriaceae</taxon>
        <taxon>Kolteria</taxon>
    </lineage>
</organism>
<evidence type="ECO:0000256" key="1">
    <source>
        <dbReference type="ARBA" id="ARBA00000085"/>
    </source>
</evidence>
<dbReference type="InterPro" id="IPR035965">
    <property type="entry name" value="PAS-like_dom_sf"/>
</dbReference>
<dbReference type="KEGG" id="knv:Pan216_54350"/>
<dbReference type="SMART" id="SM00387">
    <property type="entry name" value="HATPase_c"/>
    <property type="match status" value="1"/>
</dbReference>
<dbReference type="SMART" id="SM00388">
    <property type="entry name" value="HisKA"/>
    <property type="match status" value="1"/>
</dbReference>
<dbReference type="OrthoDB" id="260274at2"/>
<dbReference type="PROSITE" id="PS50113">
    <property type="entry name" value="PAC"/>
    <property type="match status" value="1"/>
</dbReference>
<dbReference type="Proteomes" id="UP000317093">
    <property type="component" value="Chromosome"/>
</dbReference>
<dbReference type="InterPro" id="IPR036890">
    <property type="entry name" value="HATPase_C_sf"/>
</dbReference>
<dbReference type="InterPro" id="IPR003661">
    <property type="entry name" value="HisK_dim/P_dom"/>
</dbReference>
<evidence type="ECO:0000259" key="7">
    <source>
        <dbReference type="PROSITE" id="PS50113"/>
    </source>
</evidence>
<dbReference type="EMBL" id="CP036279">
    <property type="protein sequence ID" value="QDU64545.1"/>
    <property type="molecule type" value="Genomic_DNA"/>
</dbReference>
<dbReference type="InterPro" id="IPR013656">
    <property type="entry name" value="PAS_4"/>
</dbReference>
<dbReference type="PRINTS" id="PR00344">
    <property type="entry name" value="BCTRLSENSOR"/>
</dbReference>
<evidence type="ECO:0000259" key="5">
    <source>
        <dbReference type="PROSITE" id="PS50109"/>
    </source>
</evidence>
<gene>
    <name evidence="8" type="primary">zraS_4</name>
    <name evidence="8" type="ORF">Pan216_54350</name>
</gene>
<comment type="catalytic activity">
    <reaction evidence="1">
        <text>ATP + protein L-histidine = ADP + protein N-phospho-L-histidine.</text>
        <dbReference type="EC" id="2.7.13.3"/>
    </reaction>
</comment>
<keyword evidence="3" id="KW-0597">Phosphoprotein</keyword>
<dbReference type="InterPro" id="IPR004358">
    <property type="entry name" value="Sig_transdc_His_kin-like_C"/>
</dbReference>
<dbReference type="PANTHER" id="PTHR43065">
    <property type="entry name" value="SENSOR HISTIDINE KINASE"/>
    <property type="match status" value="1"/>
</dbReference>
<dbReference type="SUPFAM" id="SSF55874">
    <property type="entry name" value="ATPase domain of HSP90 chaperone/DNA topoisomerase II/histidine kinase"/>
    <property type="match status" value="1"/>
</dbReference>
<keyword evidence="4" id="KW-0175">Coiled coil</keyword>
<evidence type="ECO:0000256" key="3">
    <source>
        <dbReference type="ARBA" id="ARBA00022553"/>
    </source>
</evidence>
<dbReference type="InterPro" id="IPR000700">
    <property type="entry name" value="PAS-assoc_C"/>
</dbReference>
<dbReference type="Pfam" id="PF00512">
    <property type="entry name" value="HisKA"/>
    <property type="match status" value="1"/>
</dbReference>
<feature type="domain" description="PAS" evidence="6">
    <location>
        <begin position="76"/>
        <end position="146"/>
    </location>
</feature>
<dbReference type="InterPro" id="IPR036097">
    <property type="entry name" value="HisK_dim/P_sf"/>
</dbReference>
<dbReference type="InterPro" id="IPR003594">
    <property type="entry name" value="HATPase_dom"/>
</dbReference>
<protein>
    <recommendedName>
        <fullName evidence="2">histidine kinase</fullName>
        <ecNumber evidence="2">2.7.13.3</ecNumber>
    </recommendedName>
</protein>
<dbReference type="CDD" id="cd00130">
    <property type="entry name" value="PAS"/>
    <property type="match status" value="1"/>
</dbReference>
<evidence type="ECO:0000256" key="4">
    <source>
        <dbReference type="SAM" id="Coils"/>
    </source>
</evidence>
<evidence type="ECO:0000313" key="9">
    <source>
        <dbReference type="Proteomes" id="UP000317093"/>
    </source>
</evidence>
<dbReference type="PROSITE" id="PS50112">
    <property type="entry name" value="PAS"/>
    <property type="match status" value="1"/>
</dbReference>
<dbReference type="InterPro" id="IPR005467">
    <property type="entry name" value="His_kinase_dom"/>
</dbReference>
<dbReference type="Gene3D" id="3.30.565.10">
    <property type="entry name" value="Histidine kinase-like ATPase, C-terminal domain"/>
    <property type="match status" value="1"/>
</dbReference>
<reference evidence="8 9" key="1">
    <citation type="submission" date="2019-02" db="EMBL/GenBank/DDBJ databases">
        <title>Deep-cultivation of Planctomycetes and their phenomic and genomic characterization uncovers novel biology.</title>
        <authorList>
            <person name="Wiegand S."/>
            <person name="Jogler M."/>
            <person name="Boedeker C."/>
            <person name="Pinto D."/>
            <person name="Vollmers J."/>
            <person name="Rivas-Marin E."/>
            <person name="Kohn T."/>
            <person name="Peeters S.H."/>
            <person name="Heuer A."/>
            <person name="Rast P."/>
            <person name="Oberbeckmann S."/>
            <person name="Bunk B."/>
            <person name="Jeske O."/>
            <person name="Meyerdierks A."/>
            <person name="Storesund J.E."/>
            <person name="Kallscheuer N."/>
            <person name="Luecker S."/>
            <person name="Lage O.M."/>
            <person name="Pohl T."/>
            <person name="Merkel B.J."/>
            <person name="Hornburger P."/>
            <person name="Mueller R.-W."/>
            <person name="Bruemmer F."/>
            <person name="Labrenz M."/>
            <person name="Spormann A.M."/>
            <person name="Op den Camp H."/>
            <person name="Overmann J."/>
            <person name="Amann R."/>
            <person name="Jetten M.S.M."/>
            <person name="Mascher T."/>
            <person name="Medema M.H."/>
            <person name="Devos D.P."/>
            <person name="Kaster A.-K."/>
            <person name="Ovreas L."/>
            <person name="Rohde M."/>
            <person name="Galperin M.Y."/>
            <person name="Jogler C."/>
        </authorList>
    </citation>
    <scope>NUCLEOTIDE SEQUENCE [LARGE SCALE GENOMIC DNA]</scope>
    <source>
        <strain evidence="8 9">Pan216</strain>
    </source>
</reference>
<dbReference type="CDD" id="cd00082">
    <property type="entry name" value="HisKA"/>
    <property type="match status" value="1"/>
</dbReference>
<dbReference type="SUPFAM" id="SSF55785">
    <property type="entry name" value="PYP-like sensor domain (PAS domain)"/>
    <property type="match status" value="1"/>
</dbReference>
<evidence type="ECO:0000256" key="2">
    <source>
        <dbReference type="ARBA" id="ARBA00012438"/>
    </source>
</evidence>
<sequence length="504" mass="55763">MADERVGGVAFGRFSPTEAFVGNGRHIKSFDLAREEKGNQMSGAMREGETDALDSPEALRERIRELEAELDRVRHSDHDHRLLLASLPQKAFLKDRASRFVRVNEAFAAEVGASPDELIGKTDFDLYSEDLASKYQADDERVMQSRRTVTLIEHHGVGGFIRYVEVTKAPVLDGETVVGLIGIFADVTARVRAEEERSRQAKLLAEQAKELEERNQELTRAYAELKDAEALLVHTEKMATTGQIVAGLAHEINNPVAFVITNLAAMVRDVDDLVGYTAACDELAQSSGATPEQSRQLRDRFSADEAATEIRGLVDSARGGMQRISRLISTLRDYSRVDSRDNLTMFDLKAGIDSTLVMLRPMRKNDVDLTCELKDCPLIECNGGQINQVLMNLISNAIQAVGTHGEVRVRLDADETGALVEIADNGPGIDPKIHDMIFDPFFTTKGVGEGTGLGLAIARRIVEQHDGRLDFETEIGKGTTFSLRLPLRQRHFPDAPEELDEHEN</sequence>
<dbReference type="EC" id="2.7.13.3" evidence="2"/>
<dbReference type="SMART" id="SM00091">
    <property type="entry name" value="PAS"/>
    <property type="match status" value="1"/>
</dbReference>
<name>A0A518BC31_9BACT</name>
<proteinExistence type="predicted"/>
<keyword evidence="9" id="KW-1185">Reference proteome</keyword>
<feature type="coiled-coil region" evidence="4">
    <location>
        <begin position="191"/>
        <end position="231"/>
    </location>
</feature>
<dbReference type="Pfam" id="PF08448">
    <property type="entry name" value="PAS_4"/>
    <property type="match status" value="1"/>
</dbReference>
<dbReference type="NCBIfam" id="TIGR00229">
    <property type="entry name" value="sensory_box"/>
    <property type="match status" value="1"/>
</dbReference>
<dbReference type="InterPro" id="IPR000014">
    <property type="entry name" value="PAS"/>
</dbReference>
<evidence type="ECO:0000259" key="6">
    <source>
        <dbReference type="PROSITE" id="PS50112"/>
    </source>
</evidence>
<dbReference type="PANTHER" id="PTHR43065:SF48">
    <property type="entry name" value="HISTIDINE KINASE"/>
    <property type="match status" value="1"/>
</dbReference>